<protein>
    <recommendedName>
        <fullName evidence="1">PEGA domain-containing protein</fullName>
    </recommendedName>
</protein>
<dbReference type="Proteomes" id="UP000075635">
    <property type="component" value="Unassembled WGS sequence"/>
</dbReference>
<dbReference type="Pfam" id="PF08308">
    <property type="entry name" value="PEGA"/>
    <property type="match status" value="2"/>
</dbReference>
<dbReference type="PANTHER" id="PTHR36194:SF1">
    <property type="entry name" value="S-LAYER-LIKE PROTEIN"/>
    <property type="match status" value="1"/>
</dbReference>
<evidence type="ECO:0000313" key="3">
    <source>
        <dbReference type="Proteomes" id="UP000075635"/>
    </source>
</evidence>
<feature type="domain" description="PEGA" evidence="1">
    <location>
        <begin position="142"/>
        <end position="201"/>
    </location>
</feature>
<evidence type="ECO:0000313" key="2">
    <source>
        <dbReference type="EMBL" id="KYF87291.1"/>
    </source>
</evidence>
<name>A0A150S4H0_SORCE</name>
<dbReference type="SUPFAM" id="SSF48452">
    <property type="entry name" value="TPR-like"/>
    <property type="match status" value="1"/>
</dbReference>
<dbReference type="PANTHER" id="PTHR36194">
    <property type="entry name" value="S-LAYER-LIKE PROTEIN"/>
    <property type="match status" value="1"/>
</dbReference>
<proteinExistence type="predicted"/>
<dbReference type="InterPro" id="IPR013229">
    <property type="entry name" value="PEGA"/>
</dbReference>
<organism evidence="2 3">
    <name type="scientific">Sorangium cellulosum</name>
    <name type="common">Polyangium cellulosum</name>
    <dbReference type="NCBI Taxonomy" id="56"/>
    <lineage>
        <taxon>Bacteria</taxon>
        <taxon>Pseudomonadati</taxon>
        <taxon>Myxococcota</taxon>
        <taxon>Polyangia</taxon>
        <taxon>Polyangiales</taxon>
        <taxon>Polyangiaceae</taxon>
        <taxon>Sorangium</taxon>
    </lineage>
</organism>
<dbReference type="EMBL" id="JEMB01001450">
    <property type="protein sequence ID" value="KYF87291.1"/>
    <property type="molecule type" value="Genomic_DNA"/>
</dbReference>
<feature type="domain" description="PEGA" evidence="1">
    <location>
        <begin position="280"/>
        <end position="344"/>
    </location>
</feature>
<sequence length="584" mass="61748">MMNRGIALGVFAAVELSALLPLRALGAPQDEPPLDGQQASDDRRSQAIARYRKGRALYAERAWGAALAEFLASRQLHPMWAATSSAALCLKQLGRHDEALDMFEALLRDFGAELPVGAREVAQGEVVALRGLVGTIELEGAELGADITIDGQSRGEFPALAPLRVSAGSHLVRLAKEGFEPFERRVEVAGGQTARVAVRLRALVRSGRLRVAERGGKTLDVVVDGSVVGKTPWEGRIAAGDHVVLLRGDGDLGTLPVPVSIELDRTTPLTLEAEELAAALRVKPEPMNASVAIDGVTVGRGLWEGRLRAGAHRVEVAAPGFAPEARRIDVARGERQILRVRLERDETSPFWRKSARPARYVVELGNTLLLVPTLGGDLAAQCARDCRQGLGVGAGAAIHAGYELGAGLGFGVTIGYVAATQTTAGRRTSLLPVGLPASPGTADDQLALRGATAGAWVGLTVGERFPLHLRLGAGALLGTVLDTRTGEFEARDERVYRLRPALEQHDAAFFQVTPEVRAGFPLGRGVQLTAGVAVPVLFSLWQPRWVATHQVRAGGDGFGTFGDDTLVGAVVVALAPGIGARLDF</sequence>
<dbReference type="InterPro" id="IPR011990">
    <property type="entry name" value="TPR-like_helical_dom_sf"/>
</dbReference>
<dbReference type="Gene3D" id="1.25.40.10">
    <property type="entry name" value="Tetratricopeptide repeat domain"/>
    <property type="match status" value="1"/>
</dbReference>
<gene>
    <name evidence="2" type="ORF">BE17_26920</name>
</gene>
<reference evidence="2 3" key="1">
    <citation type="submission" date="2014-02" db="EMBL/GenBank/DDBJ databases">
        <title>The small core and large imbalanced accessory genome model reveals a collaborative survival strategy of Sorangium cellulosum strains in nature.</title>
        <authorList>
            <person name="Han K."/>
            <person name="Peng R."/>
            <person name="Blom J."/>
            <person name="Li Y.-Z."/>
        </authorList>
    </citation>
    <scope>NUCLEOTIDE SEQUENCE [LARGE SCALE GENOMIC DNA]</scope>
    <source>
        <strain evidence="2 3">So0011-07</strain>
    </source>
</reference>
<accession>A0A150S4H0</accession>
<dbReference type="AlphaFoldDB" id="A0A150S4H0"/>
<evidence type="ECO:0000259" key="1">
    <source>
        <dbReference type="Pfam" id="PF08308"/>
    </source>
</evidence>
<comment type="caution">
    <text evidence="2">The sequence shown here is derived from an EMBL/GenBank/DDBJ whole genome shotgun (WGS) entry which is preliminary data.</text>
</comment>